<proteinExistence type="predicted"/>
<evidence type="ECO:0000313" key="2">
    <source>
        <dbReference type="Proteomes" id="UP001597241"/>
    </source>
</evidence>
<keyword evidence="2" id="KW-1185">Reference proteome</keyword>
<comment type="caution">
    <text evidence="1">The sequence shown here is derived from an EMBL/GenBank/DDBJ whole genome shotgun (WGS) entry which is preliminary data.</text>
</comment>
<protein>
    <recommendedName>
        <fullName evidence="3">Alpha-L-arabinofuranosidase B catalytic domain-containing protein</fullName>
    </recommendedName>
</protein>
<dbReference type="Proteomes" id="UP001597241">
    <property type="component" value="Unassembled WGS sequence"/>
</dbReference>
<dbReference type="RefSeq" id="WP_386809704.1">
    <property type="nucleotide sequence ID" value="NZ_JBHTMV010000004.1"/>
</dbReference>
<accession>A0ABW3WRI0</accession>
<name>A0ABW3WRI0_9FLAO</name>
<evidence type="ECO:0000313" key="1">
    <source>
        <dbReference type="EMBL" id="MFD1294497.1"/>
    </source>
</evidence>
<gene>
    <name evidence="1" type="ORF">ACFQ5N_11675</name>
</gene>
<organism evidence="1 2">
    <name type="scientific">Lutibacter holmesii</name>
    <dbReference type="NCBI Taxonomy" id="1137985"/>
    <lineage>
        <taxon>Bacteria</taxon>
        <taxon>Pseudomonadati</taxon>
        <taxon>Bacteroidota</taxon>
        <taxon>Flavobacteriia</taxon>
        <taxon>Flavobacteriales</taxon>
        <taxon>Flavobacteriaceae</taxon>
        <taxon>Lutibacter</taxon>
    </lineage>
</organism>
<sequence length="309" mass="35181">MKRILFFMVYFFIAESVFGQIAHYNQFPAMQPQHILDDHLTNISFAFSMRVLNSDYEGYLVRLRKQNGQNPGNGDEEKDFGWSENDIVDVVAIDAWRKKKDVYVVTWYDQSGEGNNATQTDEDRQPQFYSDATIPYFQGDGTNNTGDFLEVVTSNGIQSVTNNGNEGSVLGVMKATKRAQHSFGVLRGSNRWSTHINWSDNNLYFDPGICCNNVRSFENSSNVNVWQQYTFIKTNSNAIARAGGDEKFNGLHTTGRCTRTENFAIGWATGTGWNKYATTSFSELIMYKMDISADEYLEIEEDAITFWNL</sequence>
<dbReference type="EMBL" id="JBHTMV010000004">
    <property type="protein sequence ID" value="MFD1294497.1"/>
    <property type="molecule type" value="Genomic_DNA"/>
</dbReference>
<evidence type="ECO:0008006" key="3">
    <source>
        <dbReference type="Google" id="ProtNLM"/>
    </source>
</evidence>
<reference evidence="2" key="1">
    <citation type="journal article" date="2019" name="Int. J. Syst. Evol. Microbiol.">
        <title>The Global Catalogue of Microorganisms (GCM) 10K type strain sequencing project: providing services to taxonomists for standard genome sequencing and annotation.</title>
        <authorList>
            <consortium name="The Broad Institute Genomics Platform"/>
            <consortium name="The Broad Institute Genome Sequencing Center for Infectious Disease"/>
            <person name="Wu L."/>
            <person name="Ma J."/>
        </authorList>
    </citation>
    <scope>NUCLEOTIDE SEQUENCE [LARGE SCALE GENOMIC DNA]</scope>
    <source>
        <strain evidence="2">CCUG 62221</strain>
    </source>
</reference>
<dbReference type="Gene3D" id="2.60.120.200">
    <property type="match status" value="1"/>
</dbReference>